<comment type="caution">
    <text evidence="2">The sequence shown here is derived from an EMBL/GenBank/DDBJ whole genome shotgun (WGS) entry which is preliminary data.</text>
</comment>
<dbReference type="EMBL" id="AZGZ01000036">
    <property type="protein sequence ID" value="KZZ87272.1"/>
    <property type="molecule type" value="Genomic_DNA"/>
</dbReference>
<dbReference type="VEuPathDB" id="FungiDB:AAP_05796"/>
<dbReference type="Proteomes" id="UP000242877">
    <property type="component" value="Unassembled WGS sequence"/>
</dbReference>
<organism evidence="2 3">
    <name type="scientific">Ascosphaera apis ARSEF 7405</name>
    <dbReference type="NCBI Taxonomy" id="392613"/>
    <lineage>
        <taxon>Eukaryota</taxon>
        <taxon>Fungi</taxon>
        <taxon>Dikarya</taxon>
        <taxon>Ascomycota</taxon>
        <taxon>Pezizomycotina</taxon>
        <taxon>Eurotiomycetes</taxon>
        <taxon>Eurotiomycetidae</taxon>
        <taxon>Onygenales</taxon>
        <taxon>Ascosphaeraceae</taxon>
        <taxon>Ascosphaera</taxon>
    </lineage>
</organism>
<feature type="compositionally biased region" description="Low complexity" evidence="1">
    <location>
        <begin position="66"/>
        <end position="78"/>
    </location>
</feature>
<evidence type="ECO:0000313" key="3">
    <source>
        <dbReference type="Proteomes" id="UP000242877"/>
    </source>
</evidence>
<feature type="region of interest" description="Disordered" evidence="1">
    <location>
        <begin position="26"/>
        <end position="46"/>
    </location>
</feature>
<dbReference type="AlphaFoldDB" id="A0A162ID07"/>
<keyword evidence="3" id="KW-1185">Reference proteome</keyword>
<evidence type="ECO:0000313" key="2">
    <source>
        <dbReference type="EMBL" id="KZZ87272.1"/>
    </source>
</evidence>
<feature type="compositionally biased region" description="Low complexity" evidence="1">
    <location>
        <begin position="355"/>
        <end position="367"/>
    </location>
</feature>
<accession>A0A162ID07</accession>
<feature type="compositionally biased region" description="Polar residues" evidence="1">
    <location>
        <begin position="26"/>
        <end position="42"/>
    </location>
</feature>
<name>A0A162ID07_9EURO</name>
<feature type="compositionally biased region" description="Polar residues" evidence="1">
    <location>
        <begin position="287"/>
        <end position="297"/>
    </location>
</feature>
<feature type="compositionally biased region" description="Polar residues" evidence="1">
    <location>
        <begin position="377"/>
        <end position="396"/>
    </location>
</feature>
<feature type="compositionally biased region" description="Polar residues" evidence="1">
    <location>
        <begin position="308"/>
        <end position="335"/>
    </location>
</feature>
<proteinExistence type="predicted"/>
<evidence type="ECO:0000256" key="1">
    <source>
        <dbReference type="SAM" id="MobiDB-lite"/>
    </source>
</evidence>
<sequence length="451" mass="49194">MSSQHYQIPASEFAAFDFGFDESASTEIQPLQSQNPNWSSHANGHLNAPYLGQQQSWRTHGLPEFSHASPSPPRTSSSNRLIHGLPGHVESPSMAYQPRYDFSQVVDYGDQALFDTKELDSTYRGGNGFNFQLNTTSWDTASHTDQVSSHQTVDLHPSVPNYVQEFPSTPYQQQCQLLDQSPVSHHQYNYSSAEPSPAPLRPRTPMSNYPAPQLARTSNTTFAPFIPSPPSSSPSRYTDNDLLALSGHFLPDIPNISSMNFSHGQSPSPGHIHAHALSIPKSRIRKSVSSAALTNRKVSAPKQPMPTPNMSTYYRTPRQASSGQFLASSTSQGNLRGNGSGAGATRTMTKAKSMSNVRNNTNSSRSTSRSRRTSRTLKASGSKSNVGVSFVNFTPDDSQKLLSGVAPSGSSKTKARREQEAREKKKRLEEAAYLAIQKAGGSVGDLRSVLH</sequence>
<dbReference type="OrthoDB" id="4207064at2759"/>
<reference evidence="2 3" key="1">
    <citation type="journal article" date="2016" name="Genome Biol. Evol.">
        <title>Divergent and convergent evolution of fungal pathogenicity.</title>
        <authorList>
            <person name="Shang Y."/>
            <person name="Xiao G."/>
            <person name="Zheng P."/>
            <person name="Cen K."/>
            <person name="Zhan S."/>
            <person name="Wang C."/>
        </authorList>
    </citation>
    <scope>NUCLEOTIDE SEQUENCE [LARGE SCALE GENOMIC DNA]</scope>
    <source>
        <strain evidence="2 3">ARSEF 7405</strain>
    </source>
</reference>
<gene>
    <name evidence="2" type="ORF">AAP_05796</name>
</gene>
<evidence type="ECO:0008006" key="4">
    <source>
        <dbReference type="Google" id="ProtNLM"/>
    </source>
</evidence>
<feature type="region of interest" description="Disordered" evidence="1">
    <location>
        <begin position="287"/>
        <end position="424"/>
    </location>
</feature>
<protein>
    <recommendedName>
        <fullName evidence="4">Developmental regulatory protein wetA</fullName>
    </recommendedName>
</protein>
<feature type="region of interest" description="Disordered" evidence="1">
    <location>
        <begin position="61"/>
        <end position="88"/>
    </location>
</feature>